<dbReference type="CDD" id="cd14066">
    <property type="entry name" value="STKc_IRAK"/>
    <property type="match status" value="1"/>
</dbReference>
<evidence type="ECO:0000256" key="8">
    <source>
        <dbReference type="ARBA" id="ARBA00022777"/>
    </source>
</evidence>
<evidence type="ECO:0000256" key="9">
    <source>
        <dbReference type="ARBA" id="ARBA00022840"/>
    </source>
</evidence>
<dbReference type="SUPFAM" id="SSF56112">
    <property type="entry name" value="Protein kinase-like (PK-like)"/>
    <property type="match status" value="1"/>
</dbReference>
<dbReference type="Proteomes" id="UP001558713">
    <property type="component" value="Unassembled WGS sequence"/>
</dbReference>
<keyword evidence="7 12" id="KW-0547">Nucleotide-binding</keyword>
<dbReference type="PANTHER" id="PTHR45621">
    <property type="entry name" value="OS01G0588500 PROTEIN-RELATED"/>
    <property type="match status" value="1"/>
</dbReference>
<dbReference type="GO" id="GO:0005886">
    <property type="term" value="C:plasma membrane"/>
    <property type="evidence" value="ECO:0007669"/>
    <property type="project" value="UniProtKB-SubCell"/>
</dbReference>
<evidence type="ECO:0000256" key="11">
    <source>
        <dbReference type="ARBA" id="ARBA00054261"/>
    </source>
</evidence>
<feature type="compositionally biased region" description="Basic and acidic residues" evidence="14">
    <location>
        <begin position="405"/>
        <end position="420"/>
    </location>
</feature>
<dbReference type="EC" id="2.7.11.1" evidence="3"/>
<dbReference type="AlphaFoldDB" id="A0ABD0Z6Z1"/>
<comment type="similarity">
    <text evidence="2">Belongs to the protein kinase superfamily. Ser/Thr protein kinase family.</text>
</comment>
<dbReference type="EMBL" id="JBANAX010000876">
    <property type="protein sequence ID" value="KAL1190475.1"/>
    <property type="molecule type" value="Genomic_DNA"/>
</dbReference>
<dbReference type="InterPro" id="IPR050823">
    <property type="entry name" value="Plant_Ser_Thr_Prot_Kinase"/>
</dbReference>
<gene>
    <name evidence="16" type="ORF">V5N11_020649</name>
</gene>
<dbReference type="SMART" id="SM00220">
    <property type="entry name" value="S_TKc"/>
    <property type="match status" value="1"/>
</dbReference>
<keyword evidence="9 12" id="KW-0067">ATP-binding</keyword>
<evidence type="ECO:0000256" key="14">
    <source>
        <dbReference type="SAM" id="MobiDB-lite"/>
    </source>
</evidence>
<dbReference type="Pfam" id="PF07714">
    <property type="entry name" value="PK_Tyr_Ser-Thr"/>
    <property type="match status" value="1"/>
</dbReference>
<dbReference type="Gene3D" id="3.30.200.20">
    <property type="entry name" value="Phosphorylase Kinase, domain 1"/>
    <property type="match status" value="1"/>
</dbReference>
<organism evidence="16 17">
    <name type="scientific">Cardamine amara subsp. amara</name>
    <dbReference type="NCBI Taxonomy" id="228776"/>
    <lineage>
        <taxon>Eukaryota</taxon>
        <taxon>Viridiplantae</taxon>
        <taxon>Streptophyta</taxon>
        <taxon>Embryophyta</taxon>
        <taxon>Tracheophyta</taxon>
        <taxon>Spermatophyta</taxon>
        <taxon>Magnoliopsida</taxon>
        <taxon>eudicotyledons</taxon>
        <taxon>Gunneridae</taxon>
        <taxon>Pentapetalae</taxon>
        <taxon>rosids</taxon>
        <taxon>malvids</taxon>
        <taxon>Brassicales</taxon>
        <taxon>Brassicaceae</taxon>
        <taxon>Cardamineae</taxon>
        <taxon>Cardamine</taxon>
    </lineage>
</organism>
<evidence type="ECO:0000313" key="17">
    <source>
        <dbReference type="Proteomes" id="UP001558713"/>
    </source>
</evidence>
<evidence type="ECO:0000256" key="1">
    <source>
        <dbReference type="ARBA" id="ARBA00004236"/>
    </source>
</evidence>
<reference evidence="16 17" key="1">
    <citation type="submission" date="2024-04" db="EMBL/GenBank/DDBJ databases">
        <title>Genome assembly C_amara_ONT_v2.</title>
        <authorList>
            <person name="Yant L."/>
            <person name="Moore C."/>
            <person name="Slenker M."/>
        </authorList>
    </citation>
    <scope>NUCLEOTIDE SEQUENCE [LARGE SCALE GENOMIC DNA]</scope>
    <source>
        <tissue evidence="16">Leaf</tissue>
    </source>
</reference>
<evidence type="ECO:0000256" key="12">
    <source>
        <dbReference type="PROSITE-ProRule" id="PRU10141"/>
    </source>
</evidence>
<evidence type="ECO:0000256" key="6">
    <source>
        <dbReference type="ARBA" id="ARBA00022679"/>
    </source>
</evidence>
<dbReference type="GO" id="GO:0004674">
    <property type="term" value="F:protein serine/threonine kinase activity"/>
    <property type="evidence" value="ECO:0007669"/>
    <property type="project" value="UniProtKB-KW"/>
</dbReference>
<feature type="domain" description="Protein kinase" evidence="15">
    <location>
        <begin position="89"/>
        <end position="369"/>
    </location>
</feature>
<evidence type="ECO:0000259" key="15">
    <source>
        <dbReference type="PROSITE" id="PS50011"/>
    </source>
</evidence>
<keyword evidence="5 13" id="KW-0723">Serine/threonine-protein kinase</keyword>
<dbReference type="FunFam" id="3.30.200.20:FF:000228">
    <property type="entry name" value="Serine/threonine-protein kinase BIK1"/>
    <property type="match status" value="1"/>
</dbReference>
<feature type="region of interest" description="Disordered" evidence="14">
    <location>
        <begin position="387"/>
        <end position="439"/>
    </location>
</feature>
<keyword evidence="4" id="KW-1003">Cell membrane</keyword>
<dbReference type="InterPro" id="IPR011009">
    <property type="entry name" value="Kinase-like_dom_sf"/>
</dbReference>
<dbReference type="FunFam" id="1.10.510.10:FF:000032">
    <property type="entry name" value="Serine/threonine-protein kinase PBS1"/>
    <property type="match status" value="1"/>
</dbReference>
<comment type="function">
    <text evidence="11">May be involved in plant defense signaling.</text>
</comment>
<evidence type="ECO:0000256" key="7">
    <source>
        <dbReference type="ARBA" id="ARBA00022741"/>
    </source>
</evidence>
<dbReference type="InterPro" id="IPR008271">
    <property type="entry name" value="Ser/Thr_kinase_AS"/>
</dbReference>
<comment type="caution">
    <text evidence="16">The sequence shown here is derived from an EMBL/GenBank/DDBJ whole genome shotgun (WGS) entry which is preliminary data.</text>
</comment>
<evidence type="ECO:0000256" key="4">
    <source>
        <dbReference type="ARBA" id="ARBA00022475"/>
    </source>
</evidence>
<evidence type="ECO:0000256" key="13">
    <source>
        <dbReference type="RuleBase" id="RU000304"/>
    </source>
</evidence>
<feature type="binding site" evidence="12">
    <location>
        <position position="124"/>
    </location>
    <ligand>
        <name>ATP</name>
        <dbReference type="ChEBI" id="CHEBI:30616"/>
    </ligand>
</feature>
<dbReference type="PROSITE" id="PS00108">
    <property type="entry name" value="PROTEIN_KINASE_ST"/>
    <property type="match status" value="1"/>
</dbReference>
<keyword evidence="17" id="KW-1185">Reference proteome</keyword>
<evidence type="ECO:0000256" key="10">
    <source>
        <dbReference type="ARBA" id="ARBA00023136"/>
    </source>
</evidence>
<accession>A0ABD0Z6Z1</accession>
<evidence type="ECO:0000256" key="2">
    <source>
        <dbReference type="ARBA" id="ARBA00008684"/>
    </source>
</evidence>
<dbReference type="InterPro" id="IPR001245">
    <property type="entry name" value="Ser-Thr/Tyr_kinase_cat_dom"/>
</dbReference>
<keyword evidence="8 16" id="KW-0418">Kinase</keyword>
<dbReference type="Gene3D" id="1.10.510.10">
    <property type="entry name" value="Transferase(Phosphotransferase) domain 1"/>
    <property type="match status" value="1"/>
</dbReference>
<dbReference type="PROSITE" id="PS50011">
    <property type="entry name" value="PROTEIN_KINASE_DOM"/>
    <property type="match status" value="1"/>
</dbReference>
<evidence type="ECO:0000256" key="5">
    <source>
        <dbReference type="ARBA" id="ARBA00022527"/>
    </source>
</evidence>
<evidence type="ECO:0000313" key="16">
    <source>
        <dbReference type="EMBL" id="KAL1190475.1"/>
    </source>
</evidence>
<dbReference type="InterPro" id="IPR000719">
    <property type="entry name" value="Prot_kinase_dom"/>
</dbReference>
<name>A0ABD0Z6Z1_CARAN</name>
<proteinExistence type="inferred from homology"/>
<protein>
    <recommendedName>
        <fullName evidence="3">non-specific serine/threonine protein kinase</fullName>
        <ecNumber evidence="3">2.7.11.1</ecNumber>
    </recommendedName>
</protein>
<dbReference type="PROSITE" id="PS00107">
    <property type="entry name" value="PROTEIN_KINASE_ATP"/>
    <property type="match status" value="1"/>
</dbReference>
<dbReference type="GO" id="GO:0005524">
    <property type="term" value="F:ATP binding"/>
    <property type="evidence" value="ECO:0007669"/>
    <property type="project" value="UniProtKB-UniRule"/>
</dbReference>
<sequence>MGICFSAAEEQYQYSQQQQNYQKKTSSGRSGKNSAVYLMKSDCQDSVGKMSASNLPLAPKNIKDLQSNPGYENVDIFTYEEMKIATKQFRPDYILGEGGFGVVYKGVIDENVRAGYKTTKVAIKELNPEGFQGDREWLAEVNYLGQLSHPNLVKLIGYCCEDEHRLLVYEYMALGSLEKHLFRRVGCTLTWTKRMKIALDAAKGLAFLHGAEQSIIYRDLKTANILLDECYNAKLSDFGLAKDGPRGDQTHVSTRVMGTYGYAAPEYVMTGHLTSRSDVYGFGVLLLEMLLGKRAMDKSRPCREHNLVEWARPLLNHNKKLLRIIDPRMDGQYATKALMKVAGLAYQCLSQNPKGRPLMNHVVEVLETLKDDNNNAQEEVITNLHSRGKSVTLYEATPSDSQDDGQTRRRPESGRSKSEASVDIDQFVSALSEPDPTKI</sequence>
<dbReference type="InterPro" id="IPR017441">
    <property type="entry name" value="Protein_kinase_ATP_BS"/>
</dbReference>
<comment type="subcellular location">
    <subcellularLocation>
        <location evidence="1">Cell membrane</location>
    </subcellularLocation>
</comment>
<keyword evidence="6" id="KW-0808">Transferase</keyword>
<keyword evidence="10" id="KW-0472">Membrane</keyword>
<evidence type="ECO:0000256" key="3">
    <source>
        <dbReference type="ARBA" id="ARBA00012513"/>
    </source>
</evidence>